<dbReference type="AlphaFoldDB" id="A0A4R6U116"/>
<dbReference type="Gene3D" id="3.30.70.560">
    <property type="entry name" value="7,8-Dihydro-6-hydroxymethylpterin-pyrophosphokinase HPPK"/>
    <property type="match status" value="1"/>
</dbReference>
<sequence>MQQVHIGLGSNLGDSRQQLEQALQAIGRLPQTRLLKTSSLYSSAPLGPADQPRYTNAVALLETGLDPLQLLDHLQAIEQEQGRERKGERWGPRTLDLDILLIGQQSISNTRLQVPHYHMHQRPFVLYPLAEVSCADLQLPDGRLLVDLLLQCPQDSSLHRLAP</sequence>
<dbReference type="GO" id="GO:0005524">
    <property type="term" value="F:ATP binding"/>
    <property type="evidence" value="ECO:0007669"/>
    <property type="project" value="UniProtKB-KW"/>
</dbReference>
<keyword evidence="5" id="KW-0808">Transferase</keyword>
<dbReference type="Proteomes" id="UP000294575">
    <property type="component" value="Unassembled WGS sequence"/>
</dbReference>
<feature type="domain" description="7,8-dihydro-6-hydroxymethylpterin-pyrophosphokinase" evidence="13">
    <location>
        <begin position="89"/>
        <end position="100"/>
    </location>
</feature>
<keyword evidence="8" id="KW-0067">ATP-binding</keyword>
<dbReference type="EMBL" id="SNYK01000002">
    <property type="protein sequence ID" value="TDQ39356.1"/>
    <property type="molecule type" value="Genomic_DNA"/>
</dbReference>
<comment type="similarity">
    <text evidence="2">Belongs to the HPPK family.</text>
</comment>
<comment type="caution">
    <text evidence="14">The sequence shown here is derived from an EMBL/GenBank/DDBJ whole genome shotgun (WGS) entry which is preliminary data.</text>
</comment>
<keyword evidence="7 14" id="KW-0418">Kinase</keyword>
<gene>
    <name evidence="14" type="ORF">DFQ45_10244</name>
</gene>
<dbReference type="CDD" id="cd00483">
    <property type="entry name" value="HPPK"/>
    <property type="match status" value="1"/>
</dbReference>
<keyword evidence="6" id="KW-0547">Nucleotide-binding</keyword>
<dbReference type="Pfam" id="PF01288">
    <property type="entry name" value="HPPK"/>
    <property type="match status" value="1"/>
</dbReference>
<evidence type="ECO:0000256" key="9">
    <source>
        <dbReference type="ARBA" id="ARBA00022909"/>
    </source>
</evidence>
<evidence type="ECO:0000313" key="14">
    <source>
        <dbReference type="EMBL" id="TDQ39356.1"/>
    </source>
</evidence>
<dbReference type="RefSeq" id="WP_101497501.1">
    <property type="nucleotide sequence ID" value="NZ_LNJZ01000009.1"/>
</dbReference>
<comment type="pathway">
    <text evidence="1">Cofactor biosynthesis; tetrahydrofolate biosynthesis; 2-amino-4-hydroxy-6-hydroxymethyl-7,8-dihydropteridine diphosphate from 7,8-dihydroneopterin triphosphate: step 4/4.</text>
</comment>
<proteinExistence type="inferred from homology"/>
<organism evidence="14 15">
    <name type="scientific">Thiopseudomonas denitrificans</name>
    <dbReference type="NCBI Taxonomy" id="1501432"/>
    <lineage>
        <taxon>Bacteria</taxon>
        <taxon>Pseudomonadati</taxon>
        <taxon>Pseudomonadota</taxon>
        <taxon>Gammaproteobacteria</taxon>
        <taxon>Pseudomonadales</taxon>
        <taxon>Pseudomonadaceae</taxon>
        <taxon>Thiopseudomonas</taxon>
    </lineage>
</organism>
<evidence type="ECO:0000256" key="2">
    <source>
        <dbReference type="ARBA" id="ARBA00005810"/>
    </source>
</evidence>
<evidence type="ECO:0000256" key="8">
    <source>
        <dbReference type="ARBA" id="ARBA00022840"/>
    </source>
</evidence>
<evidence type="ECO:0000259" key="13">
    <source>
        <dbReference type="PROSITE" id="PS00794"/>
    </source>
</evidence>
<dbReference type="GO" id="GO:0016301">
    <property type="term" value="F:kinase activity"/>
    <property type="evidence" value="ECO:0007669"/>
    <property type="project" value="UniProtKB-KW"/>
</dbReference>
<evidence type="ECO:0000313" key="15">
    <source>
        <dbReference type="Proteomes" id="UP000294575"/>
    </source>
</evidence>
<dbReference type="OrthoDB" id="9808041at2"/>
<evidence type="ECO:0000256" key="5">
    <source>
        <dbReference type="ARBA" id="ARBA00022679"/>
    </source>
</evidence>
<evidence type="ECO:0000256" key="3">
    <source>
        <dbReference type="ARBA" id="ARBA00013253"/>
    </source>
</evidence>
<dbReference type="SUPFAM" id="SSF55083">
    <property type="entry name" value="6-hydroxymethyl-7,8-dihydropterin pyrophosphokinase, HPPK"/>
    <property type="match status" value="1"/>
</dbReference>
<dbReference type="GO" id="GO:0003848">
    <property type="term" value="F:2-amino-4-hydroxy-6-hydroxymethyldihydropteridine diphosphokinase activity"/>
    <property type="evidence" value="ECO:0007669"/>
    <property type="project" value="UniProtKB-EC"/>
</dbReference>
<evidence type="ECO:0000256" key="4">
    <source>
        <dbReference type="ARBA" id="ARBA00016218"/>
    </source>
</evidence>
<dbReference type="GO" id="GO:0046656">
    <property type="term" value="P:folic acid biosynthetic process"/>
    <property type="evidence" value="ECO:0007669"/>
    <property type="project" value="UniProtKB-KW"/>
</dbReference>
<dbReference type="EC" id="2.7.6.3" evidence="3"/>
<reference evidence="14 15" key="1">
    <citation type="submission" date="2019-03" db="EMBL/GenBank/DDBJ databases">
        <title>Genomic Encyclopedia of Type Strains, Phase IV (KMG-IV): sequencing the most valuable type-strain genomes for metagenomic binning, comparative biology and taxonomic classification.</title>
        <authorList>
            <person name="Goeker M."/>
        </authorList>
    </citation>
    <scope>NUCLEOTIDE SEQUENCE [LARGE SCALE GENOMIC DNA]</scope>
    <source>
        <strain evidence="14 15">DSM 28679</strain>
    </source>
</reference>
<evidence type="ECO:0000256" key="7">
    <source>
        <dbReference type="ARBA" id="ARBA00022777"/>
    </source>
</evidence>
<protein>
    <recommendedName>
        <fullName evidence="4">2-amino-4-hydroxy-6-hydroxymethyldihydropteridine pyrophosphokinase</fullName>
        <ecNumber evidence="3">2.7.6.3</ecNumber>
    </recommendedName>
    <alternativeName>
        <fullName evidence="11">6-hydroxymethyl-7,8-dihydropterin pyrophosphokinase</fullName>
    </alternativeName>
    <alternativeName>
        <fullName evidence="12">7,8-dihydro-6-hydroxymethylpterin-pyrophosphokinase</fullName>
    </alternativeName>
</protein>
<evidence type="ECO:0000256" key="11">
    <source>
        <dbReference type="ARBA" id="ARBA00029766"/>
    </source>
</evidence>
<evidence type="ECO:0000256" key="12">
    <source>
        <dbReference type="ARBA" id="ARBA00033413"/>
    </source>
</evidence>
<evidence type="ECO:0000256" key="10">
    <source>
        <dbReference type="ARBA" id="ARBA00029409"/>
    </source>
</evidence>
<dbReference type="InterPro" id="IPR000550">
    <property type="entry name" value="Hppk"/>
</dbReference>
<dbReference type="GO" id="GO:0046654">
    <property type="term" value="P:tetrahydrofolate biosynthetic process"/>
    <property type="evidence" value="ECO:0007669"/>
    <property type="project" value="UniProtKB-UniPathway"/>
</dbReference>
<name>A0A4R6U116_9GAMM</name>
<keyword evidence="15" id="KW-1185">Reference proteome</keyword>
<dbReference type="NCBIfam" id="TIGR01498">
    <property type="entry name" value="folK"/>
    <property type="match status" value="1"/>
</dbReference>
<comment type="function">
    <text evidence="10">Catalyzes the transfer of pyrophosphate from adenosine triphosphate (ATP) to 6-hydroxymethyl-7,8-dihydropterin, an enzymatic step in folate biosynthesis pathway.</text>
</comment>
<dbReference type="PANTHER" id="PTHR43071:SF1">
    <property type="entry name" value="2-AMINO-4-HYDROXY-6-HYDROXYMETHYLDIHYDROPTERIDINE PYROPHOSPHOKINASE"/>
    <property type="match status" value="1"/>
</dbReference>
<dbReference type="UniPathway" id="UPA00077">
    <property type="reaction ID" value="UER00155"/>
</dbReference>
<dbReference type="InterPro" id="IPR035907">
    <property type="entry name" value="Hppk_sf"/>
</dbReference>
<evidence type="ECO:0000256" key="6">
    <source>
        <dbReference type="ARBA" id="ARBA00022741"/>
    </source>
</evidence>
<dbReference type="PANTHER" id="PTHR43071">
    <property type="entry name" value="2-AMINO-4-HYDROXY-6-HYDROXYMETHYLDIHYDROPTERIDINE PYROPHOSPHOKINASE"/>
    <property type="match status" value="1"/>
</dbReference>
<keyword evidence="9" id="KW-0289">Folate biosynthesis</keyword>
<evidence type="ECO:0000256" key="1">
    <source>
        <dbReference type="ARBA" id="ARBA00005051"/>
    </source>
</evidence>
<accession>A0A4R6U116</accession>
<dbReference type="PROSITE" id="PS00794">
    <property type="entry name" value="HPPK"/>
    <property type="match status" value="1"/>
</dbReference>